<dbReference type="PRINTS" id="PR00038">
    <property type="entry name" value="HTHLUXR"/>
</dbReference>
<evidence type="ECO:0000256" key="2">
    <source>
        <dbReference type="ARBA" id="ARBA00023125"/>
    </source>
</evidence>
<evidence type="ECO:0000259" key="4">
    <source>
        <dbReference type="PROSITE" id="PS50043"/>
    </source>
</evidence>
<dbReference type="InterPro" id="IPR036388">
    <property type="entry name" value="WH-like_DNA-bd_sf"/>
</dbReference>
<keyword evidence="3" id="KW-0804">Transcription</keyword>
<dbReference type="Gene3D" id="1.10.10.10">
    <property type="entry name" value="Winged helix-like DNA-binding domain superfamily/Winged helix DNA-binding domain"/>
    <property type="match status" value="1"/>
</dbReference>
<organism evidence="5 6">
    <name type="scientific">Acidovorax carolinensis</name>
    <dbReference type="NCBI Taxonomy" id="553814"/>
    <lineage>
        <taxon>Bacteria</taxon>
        <taxon>Pseudomonadati</taxon>
        <taxon>Pseudomonadota</taxon>
        <taxon>Betaproteobacteria</taxon>
        <taxon>Burkholderiales</taxon>
        <taxon>Comamonadaceae</taxon>
        <taxon>Acidovorax</taxon>
    </lineage>
</organism>
<evidence type="ECO:0000256" key="3">
    <source>
        <dbReference type="ARBA" id="ARBA00023163"/>
    </source>
</evidence>
<dbReference type="Proteomes" id="UP000194432">
    <property type="component" value="Chromosome 1"/>
</dbReference>
<gene>
    <name evidence="5" type="ORF">CBP34_10295</name>
</gene>
<keyword evidence="1" id="KW-0805">Transcription regulation</keyword>
<accession>A0A240U8B1</accession>
<dbReference type="PROSITE" id="PS50043">
    <property type="entry name" value="HTH_LUXR_2"/>
    <property type="match status" value="1"/>
</dbReference>
<dbReference type="PANTHER" id="PTHR44688">
    <property type="entry name" value="DNA-BINDING TRANSCRIPTIONAL ACTIVATOR DEVR_DOSR"/>
    <property type="match status" value="1"/>
</dbReference>
<proteinExistence type="predicted"/>
<name>A0A240U8B1_9BURK</name>
<dbReference type="SUPFAM" id="SSF46894">
    <property type="entry name" value="C-terminal effector domain of the bipartite response regulators"/>
    <property type="match status" value="1"/>
</dbReference>
<protein>
    <recommendedName>
        <fullName evidence="4">HTH luxR-type domain-containing protein</fullName>
    </recommendedName>
</protein>
<keyword evidence="2" id="KW-0238">DNA-binding</keyword>
<dbReference type="InterPro" id="IPR000792">
    <property type="entry name" value="Tscrpt_reg_LuxR_C"/>
</dbReference>
<dbReference type="EMBL" id="CP021361">
    <property type="protein sequence ID" value="ART53608.1"/>
    <property type="molecule type" value="Genomic_DNA"/>
</dbReference>
<dbReference type="KEGG" id="acin:CBP34_10295"/>
<reference evidence="5 6" key="1">
    <citation type="submission" date="2017-05" db="EMBL/GenBank/DDBJ databases">
        <title>Polyphasic characterization of four soil-derived phenanthrene-degrading Acidovorax strains and proposal of Acidovorax phenanthrenivorans sp. nov.</title>
        <authorList>
            <person name="Singleton D.R."/>
            <person name="Lee J."/>
            <person name="Dickey A.N."/>
            <person name="Stroud A."/>
            <person name="Scholl E.H."/>
            <person name="Wright F.A."/>
            <person name="Aitken M.D."/>
        </authorList>
    </citation>
    <scope>NUCLEOTIDE SEQUENCE [LARGE SCALE GENOMIC DNA]</scope>
    <source>
        <strain evidence="5">NA3</strain>
    </source>
</reference>
<evidence type="ECO:0000256" key="1">
    <source>
        <dbReference type="ARBA" id="ARBA00023015"/>
    </source>
</evidence>
<keyword evidence="6" id="KW-1185">Reference proteome</keyword>
<dbReference type="GO" id="GO:0003677">
    <property type="term" value="F:DNA binding"/>
    <property type="evidence" value="ECO:0007669"/>
    <property type="project" value="UniProtKB-KW"/>
</dbReference>
<dbReference type="CDD" id="cd06170">
    <property type="entry name" value="LuxR_C_like"/>
    <property type="match status" value="1"/>
</dbReference>
<dbReference type="AlphaFoldDB" id="A0A240U8B1"/>
<dbReference type="Pfam" id="PF00196">
    <property type="entry name" value="GerE"/>
    <property type="match status" value="1"/>
</dbReference>
<dbReference type="SMART" id="SM00421">
    <property type="entry name" value="HTH_LUXR"/>
    <property type="match status" value="1"/>
</dbReference>
<feature type="domain" description="HTH luxR-type" evidence="4">
    <location>
        <begin position="95"/>
        <end position="160"/>
    </location>
</feature>
<dbReference type="InterPro" id="IPR016032">
    <property type="entry name" value="Sig_transdc_resp-reg_C-effctor"/>
</dbReference>
<evidence type="ECO:0000313" key="6">
    <source>
        <dbReference type="Proteomes" id="UP000194432"/>
    </source>
</evidence>
<evidence type="ECO:0000313" key="5">
    <source>
        <dbReference type="EMBL" id="ART53608.1"/>
    </source>
</evidence>
<sequence length="168" mass="18521">MSDAVSRVDFQCSAPYADCCRRIGLEHAIAVPLCQGGDSLVGFVLHRHRFDFSERDRERLELLRPHLVFLYGHACRAAVQVAGGAPAPPPVFLLPDPAPSELTTRERDVLQWLACGKTDADIAALLSISPRTVQKHLEHIYVKLGVETRTAAVMRFLALREPRAVTAA</sequence>
<dbReference type="GO" id="GO:0006355">
    <property type="term" value="P:regulation of DNA-templated transcription"/>
    <property type="evidence" value="ECO:0007669"/>
    <property type="project" value="InterPro"/>
</dbReference>
<dbReference type="PANTHER" id="PTHR44688:SF16">
    <property type="entry name" value="DNA-BINDING TRANSCRIPTIONAL ACTIVATOR DEVR_DOSR"/>
    <property type="match status" value="1"/>
</dbReference>